<reference evidence="5 6" key="1">
    <citation type="submission" date="2014-01" db="EMBL/GenBank/DDBJ databases">
        <authorList>
            <person name="Zuccon D."/>
        </authorList>
    </citation>
    <scope>NUCLEOTIDE SEQUENCE [LARGE SCALE GENOMIC DNA]</scope>
    <source>
        <strain evidence="5 6">Y31</strain>
    </source>
</reference>
<dbReference type="NCBIfam" id="TIGR00014">
    <property type="entry name" value="arsC"/>
    <property type="match status" value="1"/>
</dbReference>
<sequence length="113" mass="12919">MITLYHNPKCSKSRETLAILQQHGIEVEIIEYLKVPLDQTTIARLIHDSGIMLEQALRTETDEYKTLIKDKNLSQEQIIALIAAHPKLLNRPFASGRKGTKFCRPPELVKELL</sequence>
<evidence type="ECO:0000313" key="6">
    <source>
        <dbReference type="Proteomes" id="UP000078358"/>
    </source>
</evidence>
<dbReference type="InterPro" id="IPR006659">
    <property type="entry name" value="Arsenate_reductase"/>
</dbReference>
<dbReference type="PANTHER" id="PTHR30041:SF4">
    <property type="entry name" value="ARSENATE REDUCTASE"/>
    <property type="match status" value="1"/>
</dbReference>
<accession>A0A179D0N2</accession>
<comment type="caution">
    <text evidence="5">The sequence shown here is derived from an EMBL/GenBank/DDBJ whole genome shotgun (WGS) entry which is preliminary data.</text>
</comment>
<dbReference type="PATRIC" id="fig|1261658.3.peg.844"/>
<comment type="similarity">
    <text evidence="1 3 4">Belongs to the ArsC family.</text>
</comment>
<evidence type="ECO:0000256" key="3">
    <source>
        <dbReference type="PROSITE-ProRule" id="PRU01282"/>
    </source>
</evidence>
<protein>
    <recommendedName>
        <fullName evidence="4">Arsenate reductase</fullName>
        <ecNumber evidence="4">1.20.4.1</ecNumber>
    </recommendedName>
</protein>
<dbReference type="SUPFAM" id="SSF52833">
    <property type="entry name" value="Thioredoxin-like"/>
    <property type="match status" value="1"/>
</dbReference>
<dbReference type="RefSeq" id="WP_064318300.1">
    <property type="nucleotide sequence ID" value="NZ_JACI01000001.1"/>
</dbReference>
<dbReference type="Pfam" id="PF03960">
    <property type="entry name" value="ArsC"/>
    <property type="match status" value="1"/>
</dbReference>
<dbReference type="PANTHER" id="PTHR30041">
    <property type="entry name" value="ARSENATE REDUCTASE"/>
    <property type="match status" value="1"/>
</dbReference>
<dbReference type="InterPro" id="IPR036249">
    <property type="entry name" value="Thioredoxin-like_sf"/>
</dbReference>
<proteinExistence type="inferred from homology"/>
<comment type="catalytic activity">
    <reaction evidence="4">
        <text>[glutaredoxin]-dithiol + arsenate + glutathione + H(+) = glutathionyl-S-S-[glutaredoxin] + arsenite + H2O</text>
        <dbReference type="Rhea" id="RHEA:22016"/>
        <dbReference type="Rhea" id="RHEA-COMP:10729"/>
        <dbReference type="Rhea" id="RHEA-COMP:17668"/>
        <dbReference type="ChEBI" id="CHEBI:15377"/>
        <dbReference type="ChEBI" id="CHEBI:15378"/>
        <dbReference type="ChEBI" id="CHEBI:29242"/>
        <dbReference type="ChEBI" id="CHEBI:29950"/>
        <dbReference type="ChEBI" id="CHEBI:48597"/>
        <dbReference type="ChEBI" id="CHEBI:57925"/>
        <dbReference type="ChEBI" id="CHEBI:146199"/>
        <dbReference type="EC" id="1.20.4.1"/>
    </reaction>
</comment>
<dbReference type="InterPro" id="IPR006660">
    <property type="entry name" value="Arsenate_reductase-like"/>
</dbReference>
<evidence type="ECO:0000256" key="1">
    <source>
        <dbReference type="ARBA" id="ARBA00007198"/>
    </source>
</evidence>
<dbReference type="Gene3D" id="3.40.30.10">
    <property type="entry name" value="Glutaredoxin"/>
    <property type="match status" value="1"/>
</dbReference>
<dbReference type="GO" id="GO:0008794">
    <property type="term" value="F:arsenate reductase (glutaredoxin) activity"/>
    <property type="evidence" value="ECO:0007669"/>
    <property type="project" value="UniProtKB-UniRule"/>
</dbReference>
<dbReference type="Proteomes" id="UP000078358">
    <property type="component" value="Unassembled WGS sequence"/>
</dbReference>
<name>A0A179D0N2_BIBTR</name>
<dbReference type="AlphaFoldDB" id="A0A179D0N2"/>
<dbReference type="PROSITE" id="PS51353">
    <property type="entry name" value="ARSC"/>
    <property type="match status" value="1"/>
</dbReference>
<keyword evidence="2 4" id="KW-0560">Oxidoreductase</keyword>
<evidence type="ECO:0000313" key="5">
    <source>
        <dbReference type="EMBL" id="OAQ15724.1"/>
    </source>
</evidence>
<dbReference type="EMBL" id="JACI01000001">
    <property type="protein sequence ID" value="OAQ15724.1"/>
    <property type="molecule type" value="Genomic_DNA"/>
</dbReference>
<organism evidence="5 6">
    <name type="scientific">Bibersteinia trehalosi Y31</name>
    <dbReference type="NCBI Taxonomy" id="1261658"/>
    <lineage>
        <taxon>Bacteria</taxon>
        <taxon>Pseudomonadati</taxon>
        <taxon>Pseudomonadota</taxon>
        <taxon>Gammaproteobacteria</taxon>
        <taxon>Pasteurellales</taxon>
        <taxon>Pasteurellaceae</taxon>
        <taxon>Bibersteinia</taxon>
    </lineage>
</organism>
<gene>
    <name evidence="5" type="ORF">F480_04195</name>
</gene>
<dbReference type="CDD" id="cd03034">
    <property type="entry name" value="ArsC_ArsC"/>
    <property type="match status" value="1"/>
</dbReference>
<evidence type="ECO:0000256" key="4">
    <source>
        <dbReference type="RuleBase" id="RU362029"/>
    </source>
</evidence>
<dbReference type="EC" id="1.20.4.1" evidence="4"/>
<evidence type="ECO:0000256" key="2">
    <source>
        <dbReference type="ARBA" id="ARBA00023002"/>
    </source>
</evidence>